<dbReference type="PANTHER" id="PTHR11010:SF120">
    <property type="entry name" value="LYSOSOMAL PRO-X CARBOXYPEPTIDASE"/>
    <property type="match status" value="1"/>
</dbReference>
<dbReference type="InterPro" id="IPR008758">
    <property type="entry name" value="Peptidase_S28"/>
</dbReference>
<evidence type="ECO:0000313" key="5">
    <source>
        <dbReference type="EMBL" id="KAK2631457.1"/>
    </source>
</evidence>
<proteinExistence type="predicted"/>
<gene>
    <name evidence="5" type="ORF">EUGRSUZ_L02880</name>
</gene>
<dbReference type="GO" id="GO:0006508">
    <property type="term" value="P:proteolysis"/>
    <property type="evidence" value="ECO:0007669"/>
    <property type="project" value="UniProtKB-KW"/>
</dbReference>
<dbReference type="Pfam" id="PF05577">
    <property type="entry name" value="Peptidase_S28"/>
    <property type="match status" value="2"/>
</dbReference>
<evidence type="ECO:0000256" key="1">
    <source>
        <dbReference type="ARBA" id="ARBA00022670"/>
    </source>
</evidence>
<reference evidence="5 6" key="1">
    <citation type="journal article" date="2014" name="Nature">
        <title>The genome of Eucalyptus grandis.</title>
        <authorList>
            <person name="Myburg A.A."/>
            <person name="Grattapaglia D."/>
            <person name="Tuskan G.A."/>
            <person name="Hellsten U."/>
            <person name="Hayes R.D."/>
            <person name="Grimwood J."/>
            <person name="Jenkins J."/>
            <person name="Lindquist E."/>
            <person name="Tice H."/>
            <person name="Bauer D."/>
            <person name="Goodstein D.M."/>
            <person name="Dubchak I."/>
            <person name="Poliakov A."/>
            <person name="Mizrachi E."/>
            <person name="Kullan A.R."/>
            <person name="Hussey S.G."/>
            <person name="Pinard D."/>
            <person name="van der Merwe K."/>
            <person name="Singh P."/>
            <person name="van Jaarsveld I."/>
            <person name="Silva-Junior O.B."/>
            <person name="Togawa R.C."/>
            <person name="Pappas M.R."/>
            <person name="Faria D.A."/>
            <person name="Sansaloni C.P."/>
            <person name="Petroli C.D."/>
            <person name="Yang X."/>
            <person name="Ranjan P."/>
            <person name="Tschaplinski T.J."/>
            <person name="Ye C.Y."/>
            <person name="Li T."/>
            <person name="Sterck L."/>
            <person name="Vanneste K."/>
            <person name="Murat F."/>
            <person name="Soler M."/>
            <person name="Clemente H.S."/>
            <person name="Saidi N."/>
            <person name="Cassan-Wang H."/>
            <person name="Dunand C."/>
            <person name="Hefer C.A."/>
            <person name="Bornberg-Bauer E."/>
            <person name="Kersting A.R."/>
            <person name="Vining K."/>
            <person name="Amarasinghe V."/>
            <person name="Ranik M."/>
            <person name="Naithani S."/>
            <person name="Elser J."/>
            <person name="Boyd A.E."/>
            <person name="Liston A."/>
            <person name="Spatafora J.W."/>
            <person name="Dharmwardhana P."/>
            <person name="Raja R."/>
            <person name="Sullivan C."/>
            <person name="Romanel E."/>
            <person name="Alves-Ferreira M."/>
            <person name="Kulheim C."/>
            <person name="Foley W."/>
            <person name="Carocha V."/>
            <person name="Paiva J."/>
            <person name="Kudrna D."/>
            <person name="Brommonschenkel S.H."/>
            <person name="Pasquali G."/>
            <person name="Byrne M."/>
            <person name="Rigault P."/>
            <person name="Tibbits J."/>
            <person name="Spokevicius A."/>
            <person name="Jones R.C."/>
            <person name="Steane D.A."/>
            <person name="Vaillancourt R.E."/>
            <person name="Potts B.M."/>
            <person name="Joubert F."/>
            <person name="Barry K."/>
            <person name="Pappas G.J."/>
            <person name="Strauss S.H."/>
            <person name="Jaiswal P."/>
            <person name="Grima-Pettenati J."/>
            <person name="Salse J."/>
            <person name="Van de Peer Y."/>
            <person name="Rokhsar D.S."/>
            <person name="Schmutz J."/>
        </authorList>
    </citation>
    <scope>NUCLEOTIDE SEQUENCE [LARGE SCALE GENOMIC DNA]</scope>
    <source>
        <strain evidence="6">cv. BRASUZ1</strain>
        <tissue evidence="5">Leaf extractions</tissue>
    </source>
</reference>
<evidence type="ECO:0000313" key="6">
    <source>
        <dbReference type="Proteomes" id="UP000030711"/>
    </source>
</evidence>
<dbReference type="InterPro" id="IPR042269">
    <property type="entry name" value="Ser_carbopepase_S28_SKS"/>
</dbReference>
<keyword evidence="2" id="KW-0732">Signal</keyword>
<dbReference type="PANTHER" id="PTHR11010">
    <property type="entry name" value="PROTEASE S28 PRO-X CARBOXYPEPTIDASE-RELATED"/>
    <property type="match status" value="1"/>
</dbReference>
<keyword evidence="3" id="KW-0378">Hydrolase</keyword>
<name>A0AAD9WI95_EUCGR</name>
<organism evidence="5 6">
    <name type="scientific">Eucalyptus grandis</name>
    <name type="common">Flooded gum</name>
    <dbReference type="NCBI Taxonomy" id="71139"/>
    <lineage>
        <taxon>Eukaryota</taxon>
        <taxon>Viridiplantae</taxon>
        <taxon>Streptophyta</taxon>
        <taxon>Embryophyta</taxon>
        <taxon>Tracheophyta</taxon>
        <taxon>Spermatophyta</taxon>
        <taxon>Magnoliopsida</taxon>
        <taxon>eudicotyledons</taxon>
        <taxon>Gunneridae</taxon>
        <taxon>Pentapetalae</taxon>
        <taxon>rosids</taxon>
        <taxon>malvids</taxon>
        <taxon>Myrtales</taxon>
        <taxon>Myrtaceae</taxon>
        <taxon>Myrtoideae</taxon>
        <taxon>Eucalypteae</taxon>
        <taxon>Eucalyptus</taxon>
    </lineage>
</organism>
<evidence type="ECO:0000256" key="3">
    <source>
        <dbReference type="ARBA" id="ARBA00022801"/>
    </source>
</evidence>
<sequence length="268" mass="30562">MFTENIAGLAAWFRLKYPHIAIGALSSSAPILDFFNVTSPYIFNDIITRDFRSESKNCYKVIKRSWQKIEDTAKQQGGLENLRKSFRLCKNFKDAEYLTGWLETALVYAAMTDYPTPYNFLTPLPAYPVKQMCKAVDDPSKGDDDFAKLYGAANIYYNYSGGDSCFDLMDDSDPHGLSGWGWQDIRRTLRRFGSNIIFFNGFRDPWSGGGVLKSISKSIVAIVPKKGAHHVDLRYSTSEDPKWLQDVRKKEIKIISGWISQYYCDLAK</sequence>
<evidence type="ECO:0000256" key="4">
    <source>
        <dbReference type="ARBA" id="ARBA00023180"/>
    </source>
</evidence>
<evidence type="ECO:0000256" key="2">
    <source>
        <dbReference type="ARBA" id="ARBA00022729"/>
    </source>
</evidence>
<dbReference type="GO" id="GO:0070008">
    <property type="term" value="F:serine-type exopeptidase activity"/>
    <property type="evidence" value="ECO:0007669"/>
    <property type="project" value="InterPro"/>
</dbReference>
<dbReference type="FunFam" id="1.20.120.980:FF:000001">
    <property type="entry name" value="Dipeptidyl peptidase 7"/>
    <property type="match status" value="1"/>
</dbReference>
<accession>A0AAD9WI95</accession>
<keyword evidence="4" id="KW-0325">Glycoprotein</keyword>
<dbReference type="AlphaFoldDB" id="A0AAD9WI95"/>
<dbReference type="EMBL" id="MU849759">
    <property type="protein sequence ID" value="KAK2631457.1"/>
    <property type="molecule type" value="Genomic_DNA"/>
</dbReference>
<keyword evidence="1" id="KW-0645">Protease</keyword>
<evidence type="ECO:0008006" key="7">
    <source>
        <dbReference type="Google" id="ProtNLM"/>
    </source>
</evidence>
<comment type="caution">
    <text evidence="5">The sequence shown here is derived from an EMBL/GenBank/DDBJ whole genome shotgun (WGS) entry which is preliminary data.</text>
</comment>
<dbReference type="Gene3D" id="1.20.120.980">
    <property type="entry name" value="Serine carboxypeptidase S28, SKS domain"/>
    <property type="match status" value="1"/>
</dbReference>
<protein>
    <recommendedName>
        <fullName evidence="7">Serine carboxypeptidase S28 family protein</fullName>
    </recommendedName>
</protein>
<keyword evidence="6" id="KW-1185">Reference proteome</keyword>
<dbReference type="Proteomes" id="UP000030711">
    <property type="component" value="Unassembled WGS sequence"/>
</dbReference>